<dbReference type="InterPro" id="IPR043831">
    <property type="entry name" value="DUF5808"/>
</dbReference>
<feature type="transmembrane region" description="Helical" evidence="1">
    <location>
        <begin position="82"/>
        <end position="103"/>
    </location>
</feature>
<feature type="domain" description="DUF5808" evidence="3">
    <location>
        <begin position="320"/>
        <end position="344"/>
    </location>
</feature>
<keyword evidence="1" id="KW-0472">Membrane</keyword>
<feature type="transmembrane region" description="Helical" evidence="1">
    <location>
        <begin position="343"/>
        <end position="365"/>
    </location>
</feature>
<feature type="transmembrane region" description="Helical" evidence="1">
    <location>
        <begin position="233"/>
        <end position="255"/>
    </location>
</feature>
<accession>A0A455T357</accession>
<evidence type="ECO:0000256" key="1">
    <source>
        <dbReference type="SAM" id="Phobius"/>
    </source>
</evidence>
<sequence length="368" mass="41241">MHALYASMNAIMLVGINMICWLWPDLAPPTLVFGVRIPPTHVSEPVIAQLRQRYRLALLLAGLAELLAMLLLAWLLPLWWQIWMLPILVLGTVVVAGCLYALMHRTLRRVKEREGWYSGLRQAVVVEVGGPEQHTRPSSLWLALDLLLLGALWGLMVVRYPVLPERIPLHFGINGQVDRWGGKEELLLLSLFILVLNVLLLGLALKLPQGSRQLDPADPEQARRDRQRRQQALSNMLAAMLGIVNLSFFLILLLLTQVIPLTASMSVLILVLVLLSLGLPSLTVFYIAQTRPTQIYAMRTNYVAHDDDRYWKAGFFYVNRDDPALFVERRVGVGWTVNMGHPLGIGLVISLLLAVVVVLLGLLLLGPH</sequence>
<dbReference type="AlphaFoldDB" id="A0A455T357"/>
<feature type="transmembrane region" description="Helical" evidence="1">
    <location>
        <begin position="267"/>
        <end position="288"/>
    </location>
</feature>
<proteinExistence type="predicted"/>
<organism evidence="4">
    <name type="scientific">Thermogemmatispora argillosa</name>
    <dbReference type="NCBI Taxonomy" id="2045280"/>
    <lineage>
        <taxon>Bacteria</taxon>
        <taxon>Bacillati</taxon>
        <taxon>Chloroflexota</taxon>
        <taxon>Ktedonobacteria</taxon>
        <taxon>Thermogemmatisporales</taxon>
        <taxon>Thermogemmatisporaceae</taxon>
        <taxon>Thermogemmatispora</taxon>
    </lineage>
</organism>
<evidence type="ECO:0008006" key="5">
    <source>
        <dbReference type="Google" id="ProtNLM"/>
    </source>
</evidence>
<feature type="transmembrane region" description="Helical" evidence="1">
    <location>
        <begin position="186"/>
        <end position="205"/>
    </location>
</feature>
<dbReference type="InterPro" id="IPR012867">
    <property type="entry name" value="DUF1648"/>
</dbReference>
<feature type="transmembrane region" description="Helical" evidence="1">
    <location>
        <begin position="140"/>
        <end position="162"/>
    </location>
</feature>
<dbReference type="Pfam" id="PF19124">
    <property type="entry name" value="DUF5808"/>
    <property type="match status" value="1"/>
</dbReference>
<protein>
    <recommendedName>
        <fullName evidence="5">DUF1648 domain-containing protein</fullName>
    </recommendedName>
</protein>
<feature type="transmembrane region" description="Helical" evidence="1">
    <location>
        <begin position="56"/>
        <end position="76"/>
    </location>
</feature>
<gene>
    <name evidence="4" type="ORF">KTA_31660</name>
</gene>
<evidence type="ECO:0000259" key="3">
    <source>
        <dbReference type="Pfam" id="PF19124"/>
    </source>
</evidence>
<evidence type="ECO:0000313" key="4">
    <source>
        <dbReference type="EMBL" id="BBH94967.1"/>
    </source>
</evidence>
<feature type="domain" description="DUF1648" evidence="2">
    <location>
        <begin position="147"/>
        <end position="193"/>
    </location>
</feature>
<dbReference type="GO" id="GO:0009636">
    <property type="term" value="P:response to toxic substance"/>
    <property type="evidence" value="ECO:0007669"/>
    <property type="project" value="TreeGrafter"/>
</dbReference>
<dbReference type="PANTHER" id="PTHR37810">
    <property type="entry name" value="IMMUNITY PROTEIN SDPI"/>
    <property type="match status" value="1"/>
</dbReference>
<dbReference type="EMBL" id="AP019377">
    <property type="protein sequence ID" value="BBH94967.1"/>
    <property type="molecule type" value="Genomic_DNA"/>
</dbReference>
<keyword evidence="1" id="KW-1133">Transmembrane helix</keyword>
<name>A0A455T357_9CHLR</name>
<evidence type="ECO:0000259" key="2">
    <source>
        <dbReference type="Pfam" id="PF07853"/>
    </source>
</evidence>
<dbReference type="Pfam" id="PF07853">
    <property type="entry name" value="DUF1648"/>
    <property type="match status" value="1"/>
</dbReference>
<keyword evidence="1" id="KW-0812">Transmembrane</keyword>
<dbReference type="PANTHER" id="PTHR37810:SF9">
    <property type="entry name" value="MEMBRANE PROTEIN"/>
    <property type="match status" value="1"/>
</dbReference>
<reference evidence="4" key="1">
    <citation type="submission" date="2018-12" db="EMBL/GenBank/DDBJ databases">
        <title>Novel natural products biosynthetic potential of the class Ktedonobacteria.</title>
        <authorList>
            <person name="Zheng Y."/>
            <person name="Saitou A."/>
            <person name="Wang C.M."/>
            <person name="Toyoda A."/>
            <person name="Minakuchi Y."/>
            <person name="Sekiguchi Y."/>
            <person name="Ueda K."/>
            <person name="Takano H."/>
            <person name="Sakai Y."/>
            <person name="Yokota A."/>
            <person name="Yabe S."/>
        </authorList>
    </citation>
    <scope>NUCLEOTIDE SEQUENCE</scope>
    <source>
        <strain evidence="4">A3-2</strain>
    </source>
</reference>